<accession>A0AA39ZIH8</accession>
<evidence type="ECO:0000313" key="2">
    <source>
        <dbReference type="Proteomes" id="UP001174997"/>
    </source>
</evidence>
<proteinExistence type="predicted"/>
<dbReference type="EMBL" id="JAULSY010000019">
    <property type="protein sequence ID" value="KAK0671677.1"/>
    <property type="molecule type" value="Genomic_DNA"/>
</dbReference>
<reference evidence="1" key="1">
    <citation type="submission" date="2023-06" db="EMBL/GenBank/DDBJ databases">
        <title>Genome-scale phylogeny and comparative genomics of the fungal order Sordariales.</title>
        <authorList>
            <consortium name="Lawrence Berkeley National Laboratory"/>
            <person name="Hensen N."/>
            <person name="Bonometti L."/>
            <person name="Westerberg I."/>
            <person name="Brannstrom I.O."/>
            <person name="Guillou S."/>
            <person name="Cros-Aarteil S."/>
            <person name="Calhoun S."/>
            <person name="Haridas S."/>
            <person name="Kuo A."/>
            <person name="Mondo S."/>
            <person name="Pangilinan J."/>
            <person name="Riley R."/>
            <person name="Labutti K."/>
            <person name="Andreopoulos B."/>
            <person name="Lipzen A."/>
            <person name="Chen C."/>
            <person name="Yanf M."/>
            <person name="Daum C."/>
            <person name="Ng V."/>
            <person name="Clum A."/>
            <person name="Steindorff A."/>
            <person name="Ohm R."/>
            <person name="Martin F."/>
            <person name="Silar P."/>
            <person name="Natvig D."/>
            <person name="Lalanne C."/>
            <person name="Gautier V."/>
            <person name="Ament-Velasquez S.L."/>
            <person name="Kruys A."/>
            <person name="Hutchinson M.I."/>
            <person name="Powell A.J."/>
            <person name="Barry K."/>
            <person name="Miller A.N."/>
            <person name="Grigoriev I.V."/>
            <person name="Debuchy R."/>
            <person name="Gladieux P."/>
            <person name="Thoren M.H."/>
            <person name="Johannesson H."/>
        </authorList>
    </citation>
    <scope>NUCLEOTIDE SEQUENCE</scope>
    <source>
        <strain evidence="1">CBS 307.81</strain>
    </source>
</reference>
<keyword evidence="2" id="KW-1185">Reference proteome</keyword>
<name>A0AA39ZIH8_9PEZI</name>
<dbReference type="AlphaFoldDB" id="A0AA39ZIH8"/>
<comment type="caution">
    <text evidence="1">The sequence shown here is derived from an EMBL/GenBank/DDBJ whole genome shotgun (WGS) entry which is preliminary data.</text>
</comment>
<evidence type="ECO:0000313" key="1">
    <source>
        <dbReference type="EMBL" id="KAK0671677.1"/>
    </source>
</evidence>
<dbReference type="Proteomes" id="UP001174997">
    <property type="component" value="Unassembled WGS sequence"/>
</dbReference>
<organism evidence="1 2">
    <name type="scientific">Cercophora samala</name>
    <dbReference type="NCBI Taxonomy" id="330535"/>
    <lineage>
        <taxon>Eukaryota</taxon>
        <taxon>Fungi</taxon>
        <taxon>Dikarya</taxon>
        <taxon>Ascomycota</taxon>
        <taxon>Pezizomycotina</taxon>
        <taxon>Sordariomycetes</taxon>
        <taxon>Sordariomycetidae</taxon>
        <taxon>Sordariales</taxon>
        <taxon>Lasiosphaeriaceae</taxon>
        <taxon>Cercophora</taxon>
    </lineage>
</organism>
<protein>
    <submittedName>
        <fullName evidence="1">Uncharacterized protein</fullName>
    </submittedName>
</protein>
<gene>
    <name evidence="1" type="ORF">QBC41DRAFT_49221</name>
</gene>
<sequence>MCTEHMTGNCPACGKDYLVFVEFCKDYHPPLVTCPNGTAIVRLEMEEGGCPSPVCPNSRNGGCAVM</sequence>